<protein>
    <submittedName>
        <fullName evidence="1">Uncharacterized protein</fullName>
    </submittedName>
</protein>
<gene>
    <name evidence="1" type="ORF">Q7C36_021672</name>
</gene>
<sequence>MANPSRQPACACPCHSTNRRAAEISLANGSAVGCARCYIEHQKFVLYDYTPVMEFIHTFLDDTIKGNPKSSSVLVLGAIKLFITHAAPGTLHALAISHVLLELFWRAMSMVQVFLVDADFPASFVKQLQDFFQILPLPPDFRKFRNGLNVLPWDDPLLSAVLKGQNITGVRHVKGRRPETLEEELVVVRTRVLKLQQQNRYRELARYLRVVKSDNAAKLQMMRDWVPLYLCKVGDYAGAADSLLSPMYNSSCPASRLSPAQFGAYLRIFMFGHAPNGIPHPPQVEFIPHVQNVHTVQMDPLLSSTWTTIEGGSNLLKSQEVIKFALRVLNCNSAVFTHAESWIKVLKFANQSSCGPEGSCLPEPDYSFLIRTRDTATGILCELHRTSRIQIPKSFQKGYPDQALLLLTTQALAERLLHTRLKPILTVILTFKSNPWVMRWLFSSLMVKPQMLQDLFHVTLEELLDVQSRSVLRIQDTAEQFFIASFLCLFFLEPSVLLHPNTYPITDLLAQWNEFDNPWQFHLRRMLEANGSSLSVEKQQILMQMNQWGLHQ</sequence>
<comment type="caution">
    <text evidence="1">The sequence shown here is derived from an EMBL/GenBank/DDBJ whole genome shotgun (WGS) entry which is preliminary data.</text>
</comment>
<dbReference type="PROSITE" id="PS51257">
    <property type="entry name" value="PROKAR_LIPOPROTEIN"/>
    <property type="match status" value="1"/>
</dbReference>
<proteinExistence type="predicted"/>
<evidence type="ECO:0000313" key="1">
    <source>
        <dbReference type="EMBL" id="KAK2817739.1"/>
    </source>
</evidence>
<dbReference type="EMBL" id="JAVHJS010000024">
    <property type="protein sequence ID" value="KAK2817739.1"/>
    <property type="molecule type" value="Genomic_DNA"/>
</dbReference>
<accession>A0AA88IP42</accession>
<reference evidence="1" key="1">
    <citation type="submission" date="2023-08" db="EMBL/GenBank/DDBJ databases">
        <title>Pelteobagrus vachellii genome.</title>
        <authorList>
            <person name="Liu H."/>
        </authorList>
    </citation>
    <scope>NUCLEOTIDE SEQUENCE</scope>
    <source>
        <strain evidence="1">PRFRI_2022a</strain>
        <tissue evidence="1">Muscle</tissue>
    </source>
</reference>
<dbReference type="AlphaFoldDB" id="A0AA88IP42"/>
<organism evidence="1 2">
    <name type="scientific">Tachysurus vachellii</name>
    <name type="common">Darkbarbel catfish</name>
    <name type="synonym">Pelteobagrus vachellii</name>
    <dbReference type="NCBI Taxonomy" id="175792"/>
    <lineage>
        <taxon>Eukaryota</taxon>
        <taxon>Metazoa</taxon>
        <taxon>Chordata</taxon>
        <taxon>Craniata</taxon>
        <taxon>Vertebrata</taxon>
        <taxon>Euteleostomi</taxon>
        <taxon>Actinopterygii</taxon>
        <taxon>Neopterygii</taxon>
        <taxon>Teleostei</taxon>
        <taxon>Ostariophysi</taxon>
        <taxon>Siluriformes</taxon>
        <taxon>Bagridae</taxon>
        <taxon>Tachysurus</taxon>
    </lineage>
</organism>
<keyword evidence="2" id="KW-1185">Reference proteome</keyword>
<evidence type="ECO:0000313" key="2">
    <source>
        <dbReference type="Proteomes" id="UP001187315"/>
    </source>
</evidence>
<dbReference type="Proteomes" id="UP001187315">
    <property type="component" value="Unassembled WGS sequence"/>
</dbReference>
<name>A0AA88IP42_TACVA</name>